<comment type="caution">
    <text evidence="1">The sequence shown here is derived from an EMBL/GenBank/DDBJ whole genome shotgun (WGS) entry which is preliminary data.</text>
</comment>
<dbReference type="EMBL" id="CM042044">
    <property type="protein sequence ID" value="KAI3688364.1"/>
    <property type="molecule type" value="Genomic_DNA"/>
</dbReference>
<reference evidence="1 2" key="2">
    <citation type="journal article" date="2022" name="Mol. Ecol. Resour.">
        <title>The genomes of chicory, endive, great burdock and yacon provide insights into Asteraceae paleo-polyploidization history and plant inulin production.</title>
        <authorList>
            <person name="Fan W."/>
            <person name="Wang S."/>
            <person name="Wang H."/>
            <person name="Wang A."/>
            <person name="Jiang F."/>
            <person name="Liu H."/>
            <person name="Zhao H."/>
            <person name="Xu D."/>
            <person name="Zhang Y."/>
        </authorList>
    </citation>
    <scope>NUCLEOTIDE SEQUENCE [LARGE SCALE GENOMIC DNA]</scope>
    <source>
        <strain evidence="2">cv. Yunnan</strain>
        <tissue evidence="1">Leaves</tissue>
    </source>
</reference>
<accession>A0ACB8YRH7</accession>
<keyword evidence="2" id="KW-1185">Reference proteome</keyword>
<evidence type="ECO:0000313" key="2">
    <source>
        <dbReference type="Proteomes" id="UP001056120"/>
    </source>
</evidence>
<evidence type="ECO:0000313" key="1">
    <source>
        <dbReference type="EMBL" id="KAI3688364.1"/>
    </source>
</evidence>
<dbReference type="Proteomes" id="UP001056120">
    <property type="component" value="Linkage Group LG27"/>
</dbReference>
<name>A0ACB8YRH7_9ASTR</name>
<organism evidence="1 2">
    <name type="scientific">Smallanthus sonchifolius</name>
    <dbReference type="NCBI Taxonomy" id="185202"/>
    <lineage>
        <taxon>Eukaryota</taxon>
        <taxon>Viridiplantae</taxon>
        <taxon>Streptophyta</taxon>
        <taxon>Embryophyta</taxon>
        <taxon>Tracheophyta</taxon>
        <taxon>Spermatophyta</taxon>
        <taxon>Magnoliopsida</taxon>
        <taxon>eudicotyledons</taxon>
        <taxon>Gunneridae</taxon>
        <taxon>Pentapetalae</taxon>
        <taxon>asterids</taxon>
        <taxon>campanulids</taxon>
        <taxon>Asterales</taxon>
        <taxon>Asteraceae</taxon>
        <taxon>Asteroideae</taxon>
        <taxon>Heliantheae alliance</taxon>
        <taxon>Millerieae</taxon>
        <taxon>Smallanthus</taxon>
    </lineage>
</organism>
<protein>
    <submittedName>
        <fullName evidence="1">Uncharacterized protein</fullName>
    </submittedName>
</protein>
<sequence length="120" mass="13872">MDLVALQPYICKKYGHVKKTLLRLFSSCPLLKRLTINCDFGTITYSGDSTIADLMECLPGIEYLCVWCYIFLSFLPLPKELPTKLFHLKYLCMEYVILSRKNEENELVFVKLILAKSPVL</sequence>
<reference evidence="2" key="1">
    <citation type="journal article" date="2022" name="Mol. Ecol. Resour.">
        <title>The genomes of chicory, endive, great burdock and yacon provide insights into Asteraceae palaeo-polyploidization history and plant inulin production.</title>
        <authorList>
            <person name="Fan W."/>
            <person name="Wang S."/>
            <person name="Wang H."/>
            <person name="Wang A."/>
            <person name="Jiang F."/>
            <person name="Liu H."/>
            <person name="Zhao H."/>
            <person name="Xu D."/>
            <person name="Zhang Y."/>
        </authorList>
    </citation>
    <scope>NUCLEOTIDE SEQUENCE [LARGE SCALE GENOMIC DNA]</scope>
    <source>
        <strain evidence="2">cv. Yunnan</strain>
    </source>
</reference>
<gene>
    <name evidence="1" type="ORF">L1987_82076</name>
</gene>
<proteinExistence type="predicted"/>